<organism evidence="2 3">
    <name type="scientific">Diplocarpon rosae</name>
    <dbReference type="NCBI Taxonomy" id="946125"/>
    <lineage>
        <taxon>Eukaryota</taxon>
        <taxon>Fungi</taxon>
        <taxon>Dikarya</taxon>
        <taxon>Ascomycota</taxon>
        <taxon>Pezizomycotina</taxon>
        <taxon>Leotiomycetes</taxon>
        <taxon>Helotiales</taxon>
        <taxon>Drepanopezizaceae</taxon>
        <taxon>Diplocarpon</taxon>
    </lineage>
</organism>
<feature type="region of interest" description="Disordered" evidence="1">
    <location>
        <begin position="135"/>
        <end position="217"/>
    </location>
</feature>
<comment type="caution">
    <text evidence="2">The sequence shown here is derived from an EMBL/GenBank/DDBJ whole genome shotgun (WGS) entry which is preliminary data.</text>
</comment>
<keyword evidence="3" id="KW-1185">Reference proteome</keyword>
<sequence length="286" mass="32918">MPPIPHRVQVQHHPGATLQDIENEPDWGRGHQHRVGFVNGQDRVPGLTHAGDEHEDDSDPHDELSIEDARKRYEKLRDDEEKGKLVNFRDVINAQKDFHLVRPGVHSQGWRYVLNAEESWIKNVEKWPANIERREKEQEAKKKKQERGPSENGTPQKLENGQGKDQDVPQEHEWKRKNGDNKHHDAYAGSPGSDADAEESSGDNSVKSEYEKLREKYSPQEISLLRSLQHERDYIYTLQQNDGKMKSPVPHQHPLVSIDEADQFAPDNWIPRSSNLIRLTGKVCSP</sequence>
<accession>A0AAD9WGV6</accession>
<proteinExistence type="predicted"/>
<name>A0AAD9WGV6_9HELO</name>
<evidence type="ECO:0000313" key="3">
    <source>
        <dbReference type="Proteomes" id="UP001285354"/>
    </source>
</evidence>
<gene>
    <name evidence="2" type="ORF">QTJ16_000538</name>
</gene>
<feature type="region of interest" description="Disordered" evidence="1">
    <location>
        <begin position="1"/>
        <end position="66"/>
    </location>
</feature>
<feature type="compositionally biased region" description="Basic and acidic residues" evidence="1">
    <location>
        <begin position="206"/>
        <end position="217"/>
    </location>
</feature>
<dbReference type="Proteomes" id="UP001285354">
    <property type="component" value="Unassembled WGS sequence"/>
</dbReference>
<evidence type="ECO:0000256" key="1">
    <source>
        <dbReference type="SAM" id="MobiDB-lite"/>
    </source>
</evidence>
<protein>
    <submittedName>
        <fullName evidence="2">Uncharacterized protein</fullName>
    </submittedName>
</protein>
<reference evidence="2" key="1">
    <citation type="submission" date="2023-06" db="EMBL/GenBank/DDBJ databases">
        <title>Draft genome of Marssonina rosae.</title>
        <authorList>
            <person name="Cheng Q."/>
        </authorList>
    </citation>
    <scope>NUCLEOTIDE SEQUENCE</scope>
    <source>
        <strain evidence="2">R4</strain>
    </source>
</reference>
<feature type="compositionally biased region" description="Basic and acidic residues" evidence="1">
    <location>
        <begin position="162"/>
        <end position="186"/>
    </location>
</feature>
<dbReference type="EMBL" id="JAUBYV010000001">
    <property type="protein sequence ID" value="KAK2629718.1"/>
    <property type="molecule type" value="Genomic_DNA"/>
</dbReference>
<evidence type="ECO:0000313" key="2">
    <source>
        <dbReference type="EMBL" id="KAK2629718.1"/>
    </source>
</evidence>
<dbReference type="AlphaFoldDB" id="A0AAD9WGV6"/>